<dbReference type="AlphaFoldDB" id="A0A1G2B262"/>
<keyword evidence="1" id="KW-1133">Transmembrane helix</keyword>
<evidence type="ECO:0000313" key="2">
    <source>
        <dbReference type="EMBL" id="OGY83291.1"/>
    </source>
</evidence>
<name>A0A1G2B262_9BACT</name>
<evidence type="ECO:0000313" key="3">
    <source>
        <dbReference type="Proteomes" id="UP000179164"/>
    </source>
</evidence>
<proteinExistence type="predicted"/>
<accession>A0A1G2B262</accession>
<dbReference type="EMBL" id="MHKE01000014">
    <property type="protein sequence ID" value="OGY83291.1"/>
    <property type="molecule type" value="Genomic_DNA"/>
</dbReference>
<gene>
    <name evidence="2" type="ORF">A2898_03300</name>
</gene>
<dbReference type="STRING" id="1798543.A2898_03300"/>
<dbReference type="Pfam" id="PF08570">
    <property type="entry name" value="DUF1761"/>
    <property type="match status" value="1"/>
</dbReference>
<reference evidence="2 3" key="1">
    <citation type="journal article" date="2016" name="Nat. Commun.">
        <title>Thousands of microbial genomes shed light on interconnected biogeochemical processes in an aquifer system.</title>
        <authorList>
            <person name="Anantharaman K."/>
            <person name="Brown C.T."/>
            <person name="Hug L.A."/>
            <person name="Sharon I."/>
            <person name="Castelle C.J."/>
            <person name="Probst A.J."/>
            <person name="Thomas B.C."/>
            <person name="Singh A."/>
            <person name="Wilkins M.J."/>
            <person name="Karaoz U."/>
            <person name="Brodie E.L."/>
            <person name="Williams K.H."/>
            <person name="Hubbard S.S."/>
            <person name="Banfield J.F."/>
        </authorList>
    </citation>
    <scope>NUCLEOTIDE SEQUENCE [LARGE SCALE GENOMIC DNA]</scope>
</reference>
<organism evidence="2 3">
    <name type="scientific">Candidatus Kerfeldbacteria bacterium RIFCSPLOWO2_01_FULL_48_11</name>
    <dbReference type="NCBI Taxonomy" id="1798543"/>
    <lineage>
        <taxon>Bacteria</taxon>
        <taxon>Candidatus Kerfeldiibacteriota</taxon>
    </lineage>
</organism>
<keyword evidence="1" id="KW-0472">Membrane</keyword>
<comment type="caution">
    <text evidence="2">The sequence shown here is derived from an EMBL/GenBank/DDBJ whole genome shotgun (WGS) entry which is preliminary data.</text>
</comment>
<keyword evidence="1" id="KW-0812">Transmembrane</keyword>
<protein>
    <recommendedName>
        <fullName evidence="4">DUF1761 domain-containing protein</fullName>
    </recommendedName>
</protein>
<dbReference type="Proteomes" id="UP000179164">
    <property type="component" value="Unassembled WGS sequence"/>
</dbReference>
<dbReference type="InterPro" id="IPR013879">
    <property type="entry name" value="DUF1761"/>
</dbReference>
<evidence type="ECO:0000256" key="1">
    <source>
        <dbReference type="SAM" id="Phobius"/>
    </source>
</evidence>
<feature type="transmembrane region" description="Helical" evidence="1">
    <location>
        <begin position="78"/>
        <end position="99"/>
    </location>
</feature>
<sequence length="134" mass="14716">MLEMNVNWLAVLVTAIGYMAIGALWYGPLFQKLWMQLTGVTEESVKAGAAKAYAMMFVVALVSVFVLAMFVLTLDAAAFIDGLIIGFFVWVGFQATVMLNPVIFEKRPFRLFLINAGYNLVTLLAAGGVLAIWQ</sequence>
<feature type="transmembrane region" description="Helical" evidence="1">
    <location>
        <begin position="6"/>
        <end position="26"/>
    </location>
</feature>
<feature type="transmembrane region" description="Helical" evidence="1">
    <location>
        <begin position="111"/>
        <end position="133"/>
    </location>
</feature>
<feature type="transmembrane region" description="Helical" evidence="1">
    <location>
        <begin position="52"/>
        <end position="72"/>
    </location>
</feature>
<evidence type="ECO:0008006" key="4">
    <source>
        <dbReference type="Google" id="ProtNLM"/>
    </source>
</evidence>